<feature type="chain" id="PRO_5002253532" description="Extracellular membrane protein CFEM domain-containing protein" evidence="2">
    <location>
        <begin position="19"/>
        <end position="199"/>
    </location>
</feature>
<dbReference type="OrthoDB" id="5597238at2759"/>
<accession>A0A0D2G252</accession>
<keyword evidence="4" id="KW-1185">Reference proteome</keyword>
<dbReference type="HOGENOM" id="CLU_096545_1_1_1"/>
<feature type="signal peptide" evidence="2">
    <location>
        <begin position="1"/>
        <end position="18"/>
    </location>
</feature>
<dbReference type="RefSeq" id="XP_016619476.1">
    <property type="nucleotide sequence ID" value="XM_016764394.1"/>
</dbReference>
<evidence type="ECO:0000313" key="3">
    <source>
        <dbReference type="EMBL" id="KIW92807.1"/>
    </source>
</evidence>
<protein>
    <recommendedName>
        <fullName evidence="5">Extracellular membrane protein CFEM domain-containing protein</fullName>
    </recommendedName>
</protein>
<evidence type="ECO:0000256" key="2">
    <source>
        <dbReference type="SAM" id="SignalP"/>
    </source>
</evidence>
<keyword evidence="2" id="KW-0732">Signal</keyword>
<dbReference type="VEuPathDB" id="FungiDB:Z519_06656"/>
<organism evidence="3 4">
    <name type="scientific">Cladophialophora bantiana (strain ATCC 10958 / CBS 173.52 / CDC B-1940 / NIH 8579)</name>
    <name type="common">Xylohypha bantiana</name>
    <dbReference type="NCBI Taxonomy" id="1442370"/>
    <lineage>
        <taxon>Eukaryota</taxon>
        <taxon>Fungi</taxon>
        <taxon>Dikarya</taxon>
        <taxon>Ascomycota</taxon>
        <taxon>Pezizomycotina</taxon>
        <taxon>Eurotiomycetes</taxon>
        <taxon>Chaetothyriomycetidae</taxon>
        <taxon>Chaetothyriales</taxon>
        <taxon>Herpotrichiellaceae</taxon>
        <taxon>Cladophialophora</taxon>
    </lineage>
</organism>
<name>A0A0D2G252_CLAB1</name>
<proteinExistence type="predicted"/>
<gene>
    <name evidence="3" type="ORF">Z519_06656</name>
</gene>
<dbReference type="EMBL" id="KN846988">
    <property type="protein sequence ID" value="KIW92807.1"/>
    <property type="molecule type" value="Genomic_DNA"/>
</dbReference>
<feature type="compositionally biased region" description="Low complexity" evidence="1">
    <location>
        <begin position="145"/>
        <end position="172"/>
    </location>
</feature>
<evidence type="ECO:0008006" key="5">
    <source>
        <dbReference type="Google" id="ProtNLM"/>
    </source>
</evidence>
<evidence type="ECO:0000313" key="4">
    <source>
        <dbReference type="Proteomes" id="UP000053789"/>
    </source>
</evidence>
<dbReference type="AlphaFoldDB" id="A0A0D2G252"/>
<sequence>MRFFTAFTTFGLIAFVAAQNATTTASAETTESHVASSTGSSSAAATASLSPQVKCLQSCGSADVCCQAKCVGVPCPSQLQANATTECAAQCPQGNGTAGETQQYASCQASCISSYFLTASSTAVPTASQTDSSTSATATFGQTNAATTDGSASATEGSSATGASASASPTGESGNGADNLHVGSIGLGFLALVMVGLAL</sequence>
<reference evidence="3" key="1">
    <citation type="submission" date="2015-01" db="EMBL/GenBank/DDBJ databases">
        <title>The Genome Sequence of Cladophialophora bantiana CBS 173.52.</title>
        <authorList>
            <consortium name="The Broad Institute Genomics Platform"/>
            <person name="Cuomo C."/>
            <person name="de Hoog S."/>
            <person name="Gorbushina A."/>
            <person name="Stielow B."/>
            <person name="Teixiera M."/>
            <person name="Abouelleil A."/>
            <person name="Chapman S.B."/>
            <person name="Priest M."/>
            <person name="Young S.K."/>
            <person name="Wortman J."/>
            <person name="Nusbaum C."/>
            <person name="Birren B."/>
        </authorList>
    </citation>
    <scope>NUCLEOTIDE SEQUENCE [LARGE SCALE GENOMIC DNA]</scope>
    <source>
        <strain evidence="3">CBS 173.52</strain>
    </source>
</reference>
<dbReference type="GeneID" id="27699584"/>
<evidence type="ECO:0000256" key="1">
    <source>
        <dbReference type="SAM" id="MobiDB-lite"/>
    </source>
</evidence>
<feature type="region of interest" description="Disordered" evidence="1">
    <location>
        <begin position="145"/>
        <end position="175"/>
    </location>
</feature>
<dbReference type="Proteomes" id="UP000053789">
    <property type="component" value="Unassembled WGS sequence"/>
</dbReference>